<dbReference type="GO" id="GO:0005886">
    <property type="term" value="C:plasma membrane"/>
    <property type="evidence" value="ECO:0007669"/>
    <property type="project" value="TreeGrafter"/>
</dbReference>
<dbReference type="Proteomes" id="UP000198981">
    <property type="component" value="Unassembled WGS sequence"/>
</dbReference>
<gene>
    <name evidence="3" type="ORF">SAMN03159343_0411</name>
</gene>
<reference evidence="4" key="1">
    <citation type="submission" date="2016-10" db="EMBL/GenBank/DDBJ databases">
        <authorList>
            <person name="Varghese N."/>
            <person name="Submissions S."/>
        </authorList>
    </citation>
    <scope>NUCLEOTIDE SEQUENCE [LARGE SCALE GENOMIC DNA]</scope>
    <source>
        <strain evidence="4">DSM 45722</strain>
    </source>
</reference>
<evidence type="ECO:0000256" key="1">
    <source>
        <dbReference type="SAM" id="MobiDB-lite"/>
    </source>
</evidence>
<dbReference type="InterPro" id="IPR029025">
    <property type="entry name" value="T3SS_substrate_exporter_C"/>
</dbReference>
<evidence type="ECO:0000313" key="3">
    <source>
        <dbReference type="EMBL" id="SCX38439.1"/>
    </source>
</evidence>
<keyword evidence="2" id="KW-1133">Transmembrane helix</keyword>
<feature type="region of interest" description="Disordered" evidence="1">
    <location>
        <begin position="1"/>
        <end position="25"/>
    </location>
</feature>
<evidence type="ECO:0000256" key="2">
    <source>
        <dbReference type="SAM" id="Phobius"/>
    </source>
</evidence>
<keyword evidence="3" id="KW-0969">Cilium</keyword>
<dbReference type="PRINTS" id="PR00950">
    <property type="entry name" value="TYPE3IMSPROT"/>
</dbReference>
<dbReference type="EMBL" id="FMUH01000001">
    <property type="protein sequence ID" value="SCX38439.1"/>
    <property type="molecule type" value="Genomic_DNA"/>
</dbReference>
<keyword evidence="2" id="KW-0812">Transmembrane</keyword>
<keyword evidence="2" id="KW-0472">Membrane</keyword>
<keyword evidence="3" id="KW-0282">Flagellum</keyword>
<sequence>MADSPGGEKTEKPTPQRLKKARGEGQIPRTQELGTWMGAVAASFLLPMMASSSFEAAGQLFGQIGQIARTPDVSAIEHLLGEALSSFLGAALPLAAGVLVVGVMSSAVQGGVVFASKPVKPSFSKINPFPGLKRMFGGHGLWEVTKALLKTIAIAVAILLTVSDVKALVASSGSMPLSVVAGVFTDSALMMIRVAALTGLVLAVADYAVVRFQQMKKLKMSHYEIKQEHKQQEGDPHVKGHRRAVALAQARNRMMTDVTTADVLLTNPTHVAVALKYSPAFGAPKVVAKGSGEVARRLRELAAEHGVPQVRDIPLARALHGSCDIGQEIPPQLFTAVARVLAFVMQLGLKGVKGGVHQPGFTPPDTEGLPVAGRRRATPVAGGGTGAVGGVAAA</sequence>
<dbReference type="STRING" id="1960309.SAMN03159343_0411"/>
<keyword evidence="4" id="KW-1185">Reference proteome</keyword>
<keyword evidence="3" id="KW-0966">Cell projection</keyword>
<feature type="transmembrane region" description="Helical" evidence="2">
    <location>
        <begin position="90"/>
        <end position="115"/>
    </location>
</feature>
<accession>A0A1G4XB19</accession>
<evidence type="ECO:0000313" key="4">
    <source>
        <dbReference type="Proteomes" id="UP000198981"/>
    </source>
</evidence>
<dbReference type="RefSeq" id="WP_092799194.1">
    <property type="nucleotide sequence ID" value="NZ_FMUH01000001.1"/>
</dbReference>
<protein>
    <submittedName>
        <fullName evidence="3">Flagellar biosynthetic protein FlhB</fullName>
    </submittedName>
</protein>
<name>A0A1G4XB19_9ACTN</name>
<proteinExistence type="predicted"/>
<feature type="transmembrane region" description="Helical" evidence="2">
    <location>
        <begin position="147"/>
        <end position="169"/>
    </location>
</feature>
<dbReference type="Gene3D" id="6.10.250.2080">
    <property type="match status" value="1"/>
</dbReference>
<dbReference type="PANTHER" id="PTHR30531:SF12">
    <property type="entry name" value="FLAGELLAR BIOSYNTHETIC PROTEIN FLHB"/>
    <property type="match status" value="1"/>
</dbReference>
<dbReference type="GO" id="GO:0009306">
    <property type="term" value="P:protein secretion"/>
    <property type="evidence" value="ECO:0007669"/>
    <property type="project" value="InterPro"/>
</dbReference>
<feature type="transmembrane region" description="Helical" evidence="2">
    <location>
        <begin position="189"/>
        <end position="210"/>
    </location>
</feature>
<dbReference type="SUPFAM" id="SSF160544">
    <property type="entry name" value="EscU C-terminal domain-like"/>
    <property type="match status" value="1"/>
</dbReference>
<dbReference type="Pfam" id="PF01312">
    <property type="entry name" value="Bac_export_2"/>
    <property type="match status" value="1"/>
</dbReference>
<dbReference type="AlphaFoldDB" id="A0A1G4XB19"/>
<organism evidence="3 4">
    <name type="scientific">Klenkia marina</name>
    <dbReference type="NCBI Taxonomy" id="1960309"/>
    <lineage>
        <taxon>Bacteria</taxon>
        <taxon>Bacillati</taxon>
        <taxon>Actinomycetota</taxon>
        <taxon>Actinomycetes</taxon>
        <taxon>Geodermatophilales</taxon>
        <taxon>Geodermatophilaceae</taxon>
        <taxon>Klenkia</taxon>
    </lineage>
</organism>
<dbReference type="PANTHER" id="PTHR30531">
    <property type="entry name" value="FLAGELLAR BIOSYNTHETIC PROTEIN FLHB"/>
    <property type="match status" value="1"/>
</dbReference>
<dbReference type="Gene3D" id="3.40.1690.10">
    <property type="entry name" value="secretion proteins EscU"/>
    <property type="match status" value="1"/>
</dbReference>
<dbReference type="OrthoDB" id="9807950at2"/>
<feature type="compositionally biased region" description="Basic and acidic residues" evidence="1">
    <location>
        <begin position="1"/>
        <end position="14"/>
    </location>
</feature>
<dbReference type="InterPro" id="IPR006135">
    <property type="entry name" value="T3SS_substrate_exporter"/>
</dbReference>